<dbReference type="EMBL" id="ML987193">
    <property type="protein sequence ID" value="KAF2250527.1"/>
    <property type="molecule type" value="Genomic_DNA"/>
</dbReference>
<dbReference type="RefSeq" id="XP_033685531.1">
    <property type="nucleotide sequence ID" value="XM_033828559.1"/>
</dbReference>
<gene>
    <name evidence="2" type="ORF">BU26DRAFT_517360</name>
</gene>
<accession>A0A6A6IK25</accession>
<proteinExistence type="predicted"/>
<evidence type="ECO:0000256" key="1">
    <source>
        <dbReference type="SAM" id="MobiDB-lite"/>
    </source>
</evidence>
<dbReference type="OrthoDB" id="3797349at2759"/>
<organism evidence="2 3">
    <name type="scientific">Trematosphaeria pertusa</name>
    <dbReference type="NCBI Taxonomy" id="390896"/>
    <lineage>
        <taxon>Eukaryota</taxon>
        <taxon>Fungi</taxon>
        <taxon>Dikarya</taxon>
        <taxon>Ascomycota</taxon>
        <taxon>Pezizomycotina</taxon>
        <taxon>Dothideomycetes</taxon>
        <taxon>Pleosporomycetidae</taxon>
        <taxon>Pleosporales</taxon>
        <taxon>Massarineae</taxon>
        <taxon>Trematosphaeriaceae</taxon>
        <taxon>Trematosphaeria</taxon>
    </lineage>
</organism>
<feature type="region of interest" description="Disordered" evidence="1">
    <location>
        <begin position="1"/>
        <end position="29"/>
    </location>
</feature>
<protein>
    <submittedName>
        <fullName evidence="2">Uncharacterized protein</fullName>
    </submittedName>
</protein>
<dbReference type="Proteomes" id="UP000800094">
    <property type="component" value="Unassembled WGS sequence"/>
</dbReference>
<sequence length="321" mass="36613">MPFPGRGRTNDEEENEKMRGREKSAPLLPPASWYRKRRWLDRPAQNRKASYKRLLKPKPFPFLQLPREIRDMIYASYASSLQELRIPILIDLNNPYINWSAWPYIHKGVFPAGTEDNVHYRTNRHDDLGILAFHGALPPTNLLLVCKQIASEVLSRVAFEVDPLTSHDKTFRYSLDRTYRSLARSPYVALLSKIVVRIDLTWMQTQRKVYVWPSGVKEELWPAREISLAECVKKVQPRSRALCAVLGKYALNLRVVSVHWVDDFPDAVGEDDVGLKASVLEPFSGLKGVAVRIGKLVVAERGRAAAQAMIDQTLKEEVPSA</sequence>
<dbReference type="GeneID" id="54581889"/>
<evidence type="ECO:0000313" key="2">
    <source>
        <dbReference type="EMBL" id="KAF2250527.1"/>
    </source>
</evidence>
<dbReference type="AlphaFoldDB" id="A0A6A6IK25"/>
<reference evidence="2" key="1">
    <citation type="journal article" date="2020" name="Stud. Mycol.">
        <title>101 Dothideomycetes genomes: a test case for predicting lifestyles and emergence of pathogens.</title>
        <authorList>
            <person name="Haridas S."/>
            <person name="Albert R."/>
            <person name="Binder M."/>
            <person name="Bloem J."/>
            <person name="Labutti K."/>
            <person name="Salamov A."/>
            <person name="Andreopoulos B."/>
            <person name="Baker S."/>
            <person name="Barry K."/>
            <person name="Bills G."/>
            <person name="Bluhm B."/>
            <person name="Cannon C."/>
            <person name="Castanera R."/>
            <person name="Culley D."/>
            <person name="Daum C."/>
            <person name="Ezra D."/>
            <person name="Gonzalez J."/>
            <person name="Henrissat B."/>
            <person name="Kuo A."/>
            <person name="Liang C."/>
            <person name="Lipzen A."/>
            <person name="Lutzoni F."/>
            <person name="Magnuson J."/>
            <person name="Mondo S."/>
            <person name="Nolan M."/>
            <person name="Ohm R."/>
            <person name="Pangilinan J."/>
            <person name="Park H.-J."/>
            <person name="Ramirez L."/>
            <person name="Alfaro M."/>
            <person name="Sun H."/>
            <person name="Tritt A."/>
            <person name="Yoshinaga Y."/>
            <person name="Zwiers L.-H."/>
            <person name="Turgeon B."/>
            <person name="Goodwin S."/>
            <person name="Spatafora J."/>
            <person name="Crous P."/>
            <person name="Grigoriev I."/>
        </authorList>
    </citation>
    <scope>NUCLEOTIDE SEQUENCE</scope>
    <source>
        <strain evidence="2">CBS 122368</strain>
    </source>
</reference>
<name>A0A6A6IK25_9PLEO</name>
<keyword evidence="3" id="KW-1185">Reference proteome</keyword>
<evidence type="ECO:0000313" key="3">
    <source>
        <dbReference type="Proteomes" id="UP000800094"/>
    </source>
</evidence>